<evidence type="ECO:0000256" key="3">
    <source>
        <dbReference type="SAM" id="MobiDB-lite"/>
    </source>
</evidence>
<dbReference type="RefSeq" id="WP_115538004.1">
    <property type="nucleotide sequence ID" value="NZ_FZMO01000335.1"/>
</dbReference>
<evidence type="ECO:0000256" key="2">
    <source>
        <dbReference type="ARBA" id="ARBA00023002"/>
    </source>
</evidence>
<dbReference type="AlphaFoldDB" id="A0A2I2KWM1"/>
<name>A0A2I2KWM1_9ACTN</name>
<protein>
    <submittedName>
        <fullName evidence="5">3-ketoacyl-ACP reductase</fullName>
    </submittedName>
</protein>
<keyword evidence="6" id="KW-1185">Reference proteome</keyword>
<gene>
    <name evidence="5" type="ORF">FRACA_400016</name>
</gene>
<dbReference type="PANTHER" id="PTHR48107">
    <property type="entry name" value="NADPH-DEPENDENT ALDEHYDE REDUCTASE-LIKE PROTEIN, CHLOROPLASTIC-RELATED"/>
    <property type="match status" value="1"/>
</dbReference>
<feature type="region of interest" description="Disordered" evidence="3">
    <location>
        <begin position="62"/>
        <end position="90"/>
    </location>
</feature>
<proteinExistence type="inferred from homology"/>
<dbReference type="Pfam" id="PF01370">
    <property type="entry name" value="Epimerase"/>
    <property type="match status" value="1"/>
</dbReference>
<dbReference type="GO" id="GO:0016614">
    <property type="term" value="F:oxidoreductase activity, acting on CH-OH group of donors"/>
    <property type="evidence" value="ECO:0007669"/>
    <property type="project" value="UniProtKB-ARBA"/>
</dbReference>
<dbReference type="OrthoDB" id="3571370at2"/>
<keyword evidence="2" id="KW-0560">Oxidoreductase</keyword>
<feature type="domain" description="NAD-dependent epimerase/dehydratase" evidence="4">
    <location>
        <begin position="12"/>
        <end position="45"/>
    </location>
</feature>
<dbReference type="InterPro" id="IPR002347">
    <property type="entry name" value="SDR_fam"/>
</dbReference>
<dbReference type="Pfam" id="PF13561">
    <property type="entry name" value="adh_short_C2"/>
    <property type="match status" value="1"/>
</dbReference>
<evidence type="ECO:0000313" key="5">
    <source>
        <dbReference type="EMBL" id="SNQ50083.1"/>
    </source>
</evidence>
<dbReference type="PANTHER" id="PTHR48107:SF7">
    <property type="entry name" value="RE15974P"/>
    <property type="match status" value="1"/>
</dbReference>
<comment type="similarity">
    <text evidence="1">Belongs to the short-chain dehydrogenases/reductases (SDR) family.</text>
</comment>
<evidence type="ECO:0000313" key="6">
    <source>
        <dbReference type="Proteomes" id="UP000234331"/>
    </source>
</evidence>
<sequence length="128" mass="12935">MNAVSPTGKVAVVTGGSGAVGSAICHRLAVDGHRVVIGFNTGEQAATPRGITVNSLRIGSMAPVTLPPAQPPRRPEPEAPLGPFQRPGQPQDVADVVSFLVSDAARWVTGQIIAVDGAAVTGSPVRPG</sequence>
<dbReference type="Proteomes" id="UP000234331">
    <property type="component" value="Unassembled WGS sequence"/>
</dbReference>
<organism evidence="5 6">
    <name type="scientific">Frankia canadensis</name>
    <dbReference type="NCBI Taxonomy" id="1836972"/>
    <lineage>
        <taxon>Bacteria</taxon>
        <taxon>Bacillati</taxon>
        <taxon>Actinomycetota</taxon>
        <taxon>Actinomycetes</taxon>
        <taxon>Frankiales</taxon>
        <taxon>Frankiaceae</taxon>
        <taxon>Frankia</taxon>
    </lineage>
</organism>
<accession>A0A2I2KWM1</accession>
<evidence type="ECO:0000259" key="4">
    <source>
        <dbReference type="Pfam" id="PF01370"/>
    </source>
</evidence>
<dbReference type="InterPro" id="IPR036291">
    <property type="entry name" value="NAD(P)-bd_dom_sf"/>
</dbReference>
<dbReference type="InterPro" id="IPR001509">
    <property type="entry name" value="Epimerase_deHydtase"/>
</dbReference>
<reference evidence="5 6" key="1">
    <citation type="submission" date="2017-06" db="EMBL/GenBank/DDBJ databases">
        <authorList>
            <person name="Kim H.J."/>
            <person name="Triplett B.A."/>
        </authorList>
    </citation>
    <scope>NUCLEOTIDE SEQUENCE [LARGE SCALE GENOMIC DNA]</scope>
    <source>
        <strain evidence="5">FRACA_ARgP5</strain>
    </source>
</reference>
<evidence type="ECO:0000256" key="1">
    <source>
        <dbReference type="ARBA" id="ARBA00006484"/>
    </source>
</evidence>
<dbReference type="SUPFAM" id="SSF51735">
    <property type="entry name" value="NAD(P)-binding Rossmann-fold domains"/>
    <property type="match status" value="2"/>
</dbReference>
<dbReference type="EMBL" id="FZMO01000335">
    <property type="protein sequence ID" value="SNQ50083.1"/>
    <property type="molecule type" value="Genomic_DNA"/>
</dbReference>
<dbReference type="Gene3D" id="3.40.50.720">
    <property type="entry name" value="NAD(P)-binding Rossmann-like Domain"/>
    <property type="match status" value="2"/>
</dbReference>